<gene>
    <name evidence="2" type="ORF">WJX72_012282</name>
</gene>
<evidence type="ECO:0000256" key="1">
    <source>
        <dbReference type="SAM" id="MobiDB-lite"/>
    </source>
</evidence>
<comment type="caution">
    <text evidence="2">The sequence shown here is derived from an EMBL/GenBank/DDBJ whole genome shotgun (WGS) entry which is preliminary data.</text>
</comment>
<keyword evidence="3" id="KW-1185">Reference proteome</keyword>
<proteinExistence type="predicted"/>
<reference evidence="2 3" key="1">
    <citation type="journal article" date="2024" name="Nat. Commun.">
        <title>Phylogenomics reveals the evolutionary origins of lichenization in chlorophyte algae.</title>
        <authorList>
            <person name="Puginier C."/>
            <person name="Libourel C."/>
            <person name="Otte J."/>
            <person name="Skaloud P."/>
            <person name="Haon M."/>
            <person name="Grisel S."/>
            <person name="Petersen M."/>
            <person name="Berrin J.G."/>
            <person name="Delaux P.M."/>
            <person name="Dal Grande F."/>
            <person name="Keller J."/>
        </authorList>
    </citation>
    <scope>NUCLEOTIDE SEQUENCE [LARGE SCALE GENOMIC DNA]</scope>
    <source>
        <strain evidence="2 3">SAG 2043</strain>
    </source>
</reference>
<protein>
    <submittedName>
        <fullName evidence="2">Uncharacterized protein</fullName>
    </submittedName>
</protein>
<evidence type="ECO:0000313" key="2">
    <source>
        <dbReference type="EMBL" id="KAK9824677.1"/>
    </source>
</evidence>
<feature type="region of interest" description="Disordered" evidence="1">
    <location>
        <begin position="195"/>
        <end position="262"/>
    </location>
</feature>
<name>A0AAW1QTA3_9CHLO</name>
<sequence length="1329" mass="144805">MRALRRAQADRGRLEYYTVEHLRRLKQFTAATPYKGGKSNVYCKDVHVQPCKECQSCHFCRQKTIDPKTSCRCQFLPVRGLPGANCLRSRRNLEPTKMLISEAEKLNYKSVAHYLILTHLSSEGAAMPMEELSELRHRKRQAEQARLLEEPPHKAAKLSKADRASAAVRQKGERRIEEQMEKLFKVCSSALTQRRPPLSESGFGWGILDRDRDDEDEDDDGPGASNPFSRTHTATGVPANPPNASNQLPGGESAGGASVAGAVPQNPFLHRVTAPRAAGTAAARGRPRASGLPDAEEWHDTRFDGPHPGLDAGTCAPVRPDSHLSRQGLKQSPAARKSKGWYAKLHEKADHLSRRIWAHAAFTPEWEAEYQEPFVDFESSCIEARGTLVYAAFELLQVMSRRGMDLSPAVEGILGFLAVVAAEFERLSRPIDASAGRIGPEQLMGVAEEDEISLAALRHCDSYQLLVILQLIQRVCHTPTRGAERLLGEELMCLLDVGTLFTRDHRQEALAAIYTAVLAVSPDALERMSEDEVLEAVEHRRALAEQIRTAVLPRLEACVVMTYPDRALAEGLLDRGSPLDLALEVRERYQQTQDPGSVLPQSLYRHFGVFYVARALTAAPDVTCQTRVAVELLHMWLRALLDTGSRTVLAFFTDVLSKCSGGQVSRLFQGARSSFDGICGDRSGAVRAELAATVFGALARSEDHEYLKFIMEDLDGMLAERTFSLESRGANCAFRWHAPTARILMAVAGAATDWLAKMVVKDKGPSLGVMLRQVARWMDKAAVYLQSCYAEVLRESADSAGPAEDAAPAATLGDARQVVGQSALLCMPSMLATTAQAMRIAHQAALQIARTSQSPPPTFHKAMEANGDLVYTVRLALAPCLEVPLGGVEPSPVDRACWELLATALVPSPGTALPGGGPGGAGQASADLANAGQANAAQADAGQSPAMQELILEVLGTHVRWHLSRALVGDTGTRNAVNTLRWMAVLFSQPRLRGHEAMLKLLLPQLLSPLLQILAPGSPDSGAWAPTYRMGVRHAAYSFLTELLEVHPAVLPPRVDLDKLPRVEDSPINGALQSRNQAAALKDIRWDNARQHVFHAVAGGIVAVVASLVIDPREDMPCVAGMQPLDEKATNSALGQLTKCFGMPRSFDALTRQSAAPLPFKLAPGQQPFRPPDFKYVVAAQCFKFVGALAKVERHGKTWVGPIMASLQQLMRHNAALAKPLKPAYSQLVALLKGLGLMVQAPPAAAPAHVQTLMVQAPPAAAAPRERLWSREELAHCKRGDVVTVRGWLSQAPTEEQHNHICWLKANVDDAEGRLARIMAVKELQFVDR</sequence>
<feature type="compositionally biased region" description="Basic and acidic residues" evidence="1">
    <location>
        <begin position="296"/>
        <end position="305"/>
    </location>
</feature>
<dbReference type="EMBL" id="JALJOR010000002">
    <property type="protein sequence ID" value="KAK9824677.1"/>
    <property type="molecule type" value="Genomic_DNA"/>
</dbReference>
<feature type="compositionally biased region" description="Basic and acidic residues" evidence="1">
    <location>
        <begin position="142"/>
        <end position="163"/>
    </location>
</feature>
<feature type="region of interest" description="Disordered" evidence="1">
    <location>
        <begin position="276"/>
        <end position="337"/>
    </location>
</feature>
<feature type="region of interest" description="Disordered" evidence="1">
    <location>
        <begin position="142"/>
        <end position="173"/>
    </location>
</feature>
<evidence type="ECO:0000313" key="3">
    <source>
        <dbReference type="Proteomes" id="UP001489004"/>
    </source>
</evidence>
<accession>A0AAW1QTA3</accession>
<feature type="compositionally biased region" description="Acidic residues" evidence="1">
    <location>
        <begin position="212"/>
        <end position="221"/>
    </location>
</feature>
<dbReference type="Proteomes" id="UP001489004">
    <property type="component" value="Unassembled WGS sequence"/>
</dbReference>
<organism evidence="2 3">
    <name type="scientific">[Myrmecia] bisecta</name>
    <dbReference type="NCBI Taxonomy" id="41462"/>
    <lineage>
        <taxon>Eukaryota</taxon>
        <taxon>Viridiplantae</taxon>
        <taxon>Chlorophyta</taxon>
        <taxon>core chlorophytes</taxon>
        <taxon>Trebouxiophyceae</taxon>
        <taxon>Trebouxiales</taxon>
        <taxon>Trebouxiaceae</taxon>
        <taxon>Myrmecia</taxon>
    </lineage>
</organism>